<dbReference type="InterPro" id="IPR036412">
    <property type="entry name" value="HAD-like_sf"/>
</dbReference>
<accession>A0A1F7WJQ7</accession>
<gene>
    <name evidence="1" type="ORF">A2115_02300</name>
</gene>
<dbReference type="Proteomes" id="UP000176198">
    <property type="component" value="Unassembled WGS sequence"/>
</dbReference>
<reference evidence="1 2" key="1">
    <citation type="journal article" date="2016" name="Nat. Commun.">
        <title>Thousands of microbial genomes shed light on interconnected biogeochemical processes in an aquifer system.</title>
        <authorList>
            <person name="Anantharaman K."/>
            <person name="Brown C.T."/>
            <person name="Hug L.A."/>
            <person name="Sharon I."/>
            <person name="Castelle C.J."/>
            <person name="Probst A.J."/>
            <person name="Thomas B.C."/>
            <person name="Singh A."/>
            <person name="Wilkins M.J."/>
            <person name="Karaoz U."/>
            <person name="Brodie E.L."/>
            <person name="Williams K.H."/>
            <person name="Hubbard S.S."/>
            <person name="Banfield J.F."/>
        </authorList>
    </citation>
    <scope>NUCLEOTIDE SEQUENCE [LARGE SCALE GENOMIC DNA]</scope>
</reference>
<organism evidence="1 2">
    <name type="scientific">Candidatus Woesebacteria bacterium GWA1_41_8</name>
    <dbReference type="NCBI Taxonomy" id="1802471"/>
    <lineage>
        <taxon>Bacteria</taxon>
        <taxon>Candidatus Woeseibacteriota</taxon>
    </lineage>
</organism>
<protein>
    <recommendedName>
        <fullName evidence="3">Haloacid dehalogenase</fullName>
    </recommendedName>
</protein>
<dbReference type="InterPro" id="IPR023214">
    <property type="entry name" value="HAD_sf"/>
</dbReference>
<dbReference type="SUPFAM" id="SSF56784">
    <property type="entry name" value="HAD-like"/>
    <property type="match status" value="1"/>
</dbReference>
<name>A0A1F7WJQ7_9BACT</name>
<proteinExistence type="predicted"/>
<dbReference type="Gene3D" id="3.40.50.1000">
    <property type="entry name" value="HAD superfamily/HAD-like"/>
    <property type="match status" value="1"/>
</dbReference>
<dbReference type="AlphaFoldDB" id="A0A1F7WJQ7"/>
<evidence type="ECO:0000313" key="1">
    <source>
        <dbReference type="EMBL" id="OGM03063.1"/>
    </source>
</evidence>
<comment type="caution">
    <text evidence="1">The sequence shown here is derived from an EMBL/GenBank/DDBJ whole genome shotgun (WGS) entry which is preliminary data.</text>
</comment>
<sequence length="202" mass="23145">MKVVFLDWFKTLSNSLFWDKISDKEKHDAIVTSCFNMNNHLINPWMRGKYTSEAIAKIVSKDTGINEKYIYDELIKSASNMEFSSPEIPKLIKKIKNNGLLVIIATDNMDTLTRWTVPSLKLNSLFDGVLSSWELNALKGDFTGKKSLFFDKFFQDNPSIKPQDCILTDDSEDKLESIKKYGIAYRKINSKEELIGELRGIA</sequence>
<dbReference type="EMBL" id="MGFJ01000007">
    <property type="protein sequence ID" value="OGM03063.1"/>
    <property type="molecule type" value="Genomic_DNA"/>
</dbReference>
<evidence type="ECO:0000313" key="2">
    <source>
        <dbReference type="Proteomes" id="UP000176198"/>
    </source>
</evidence>
<evidence type="ECO:0008006" key="3">
    <source>
        <dbReference type="Google" id="ProtNLM"/>
    </source>
</evidence>